<evidence type="ECO:0000256" key="2">
    <source>
        <dbReference type="ARBA" id="ARBA00022473"/>
    </source>
</evidence>
<evidence type="ECO:0000259" key="9">
    <source>
        <dbReference type="PROSITE" id="PS50071"/>
    </source>
</evidence>
<proteinExistence type="predicted"/>
<feature type="region of interest" description="Disordered" evidence="8">
    <location>
        <begin position="276"/>
        <end position="312"/>
    </location>
</feature>
<dbReference type="SMART" id="SM00389">
    <property type="entry name" value="HOX"/>
    <property type="match status" value="1"/>
</dbReference>
<feature type="DNA-binding region" description="Homeobox" evidence="6">
    <location>
        <begin position="156"/>
        <end position="215"/>
    </location>
</feature>
<dbReference type="WBParaSite" id="TMUE_0000000380.1">
    <property type="protein sequence ID" value="TMUE_0000000380.1"/>
    <property type="gene ID" value="WBGene00296320"/>
</dbReference>
<dbReference type="InterPro" id="IPR009057">
    <property type="entry name" value="Homeodomain-like_sf"/>
</dbReference>
<dbReference type="InterPro" id="IPR017970">
    <property type="entry name" value="Homeobox_CS"/>
</dbReference>
<dbReference type="GO" id="GO:0005634">
    <property type="term" value="C:nucleus"/>
    <property type="evidence" value="ECO:0007669"/>
    <property type="project" value="UniProtKB-SubCell"/>
</dbReference>
<dbReference type="WBParaSite" id="TMUE_2000010412.2">
    <property type="protein sequence ID" value="TMUE_2000010412.2"/>
    <property type="gene ID" value="WBGene00300989"/>
</dbReference>
<dbReference type="WBParaSite" id="TMUE_2000010412.3">
    <property type="protein sequence ID" value="TMUE_2000010412.3"/>
    <property type="gene ID" value="WBGene00300989"/>
</dbReference>
<feature type="domain" description="Homeobox" evidence="9">
    <location>
        <begin position="154"/>
        <end position="214"/>
    </location>
</feature>
<dbReference type="InterPro" id="IPR001356">
    <property type="entry name" value="HD"/>
</dbReference>
<dbReference type="SUPFAM" id="SSF46689">
    <property type="entry name" value="Homeodomain-like"/>
    <property type="match status" value="1"/>
</dbReference>
<reference evidence="10" key="2">
    <citation type="submission" date="2014-03" db="EMBL/GenBank/DDBJ databases">
        <title>The whipworm genome and dual-species transcriptomics of an intimate host-pathogen interaction.</title>
        <authorList>
            <person name="Foth B.J."/>
            <person name="Tsai I.J."/>
            <person name="Reid A.J."/>
            <person name="Bancroft A.J."/>
            <person name="Nichol S."/>
            <person name="Tracey A."/>
            <person name="Holroyd N."/>
            <person name="Cotton J.A."/>
            <person name="Stanley E.J."/>
            <person name="Zarowiecki M."/>
            <person name="Liu J.Z."/>
            <person name="Huckvale T."/>
            <person name="Cooper P.J."/>
            <person name="Grencis R.K."/>
            <person name="Berriman M."/>
        </authorList>
    </citation>
    <scope>NUCLEOTIDE SEQUENCE [LARGE SCALE GENOMIC DNA]</scope>
    <source>
        <strain evidence="10">Edinburgh</strain>
    </source>
</reference>
<dbReference type="AlphaFoldDB" id="A0A5S6PZG0"/>
<keyword evidence="3 6" id="KW-0238">DNA-binding</keyword>
<dbReference type="Pfam" id="PF00046">
    <property type="entry name" value="Homeodomain"/>
    <property type="match status" value="1"/>
</dbReference>
<feature type="region of interest" description="Disordered" evidence="8">
    <location>
        <begin position="230"/>
        <end position="263"/>
    </location>
</feature>
<evidence type="ECO:0000256" key="1">
    <source>
        <dbReference type="ARBA" id="ARBA00004123"/>
    </source>
</evidence>
<evidence type="ECO:0000256" key="5">
    <source>
        <dbReference type="ARBA" id="ARBA00023242"/>
    </source>
</evidence>
<comment type="subcellular location">
    <subcellularLocation>
        <location evidence="1 6 7">Nucleus</location>
    </subcellularLocation>
</comment>
<keyword evidence="5 6" id="KW-0539">Nucleus</keyword>
<dbReference type="PROSITE" id="PS00027">
    <property type="entry name" value="HOMEOBOX_1"/>
    <property type="match status" value="1"/>
</dbReference>
<reference evidence="11 13" key="3">
    <citation type="submission" date="2019-12" db="UniProtKB">
        <authorList>
            <consortium name="WormBaseParasite"/>
        </authorList>
    </citation>
    <scope>IDENTIFICATION</scope>
</reference>
<evidence type="ECO:0000256" key="3">
    <source>
        <dbReference type="ARBA" id="ARBA00023125"/>
    </source>
</evidence>
<dbReference type="GO" id="GO:0000981">
    <property type="term" value="F:DNA-binding transcription factor activity, RNA polymerase II-specific"/>
    <property type="evidence" value="ECO:0007669"/>
    <property type="project" value="InterPro"/>
</dbReference>
<dbReference type="CDD" id="cd00086">
    <property type="entry name" value="homeodomain"/>
    <property type="match status" value="1"/>
</dbReference>
<dbReference type="Gene3D" id="1.10.10.60">
    <property type="entry name" value="Homeodomain-like"/>
    <property type="match status" value="1"/>
</dbReference>
<reference evidence="10" key="1">
    <citation type="submission" date="2013-11" db="EMBL/GenBank/DDBJ databases">
        <authorList>
            <person name="Aslett M."/>
        </authorList>
    </citation>
    <scope>NUCLEOTIDE SEQUENCE [LARGE SCALE GENOMIC DNA]</scope>
    <source>
        <strain evidence="10">Edinburgh</strain>
    </source>
</reference>
<dbReference type="WBParaSite" id="TMUE_2000010412.1">
    <property type="protein sequence ID" value="TMUE_2000010412.1"/>
    <property type="gene ID" value="WBGene00300989"/>
</dbReference>
<dbReference type="InterPro" id="IPR020479">
    <property type="entry name" value="HD_metazoa"/>
</dbReference>
<dbReference type="Proteomes" id="UP000046395">
    <property type="component" value="Unassembled WGS sequence"/>
</dbReference>
<feature type="compositionally biased region" description="Polar residues" evidence="8">
    <location>
        <begin position="300"/>
        <end position="312"/>
    </location>
</feature>
<feature type="compositionally biased region" description="Low complexity" evidence="8">
    <location>
        <begin position="279"/>
        <end position="297"/>
    </location>
</feature>
<accession>A0A5S6PZG0</accession>
<dbReference type="WBParaSite" id="TMUE_0000000380.2">
    <property type="protein sequence ID" value="TMUE_0000000380.2"/>
    <property type="gene ID" value="WBGene00296320"/>
</dbReference>
<dbReference type="PRINTS" id="PR00031">
    <property type="entry name" value="HTHREPRESSR"/>
</dbReference>
<dbReference type="PRINTS" id="PR00024">
    <property type="entry name" value="HOMEOBOX"/>
</dbReference>
<evidence type="ECO:0000313" key="10">
    <source>
        <dbReference type="Proteomes" id="UP000046395"/>
    </source>
</evidence>
<evidence type="ECO:0000313" key="11">
    <source>
        <dbReference type="WBParaSite" id="TMUE_0000000380.1"/>
    </source>
</evidence>
<evidence type="ECO:0000256" key="7">
    <source>
        <dbReference type="RuleBase" id="RU000682"/>
    </source>
</evidence>
<dbReference type="PANTHER" id="PTHR24327">
    <property type="entry name" value="HOMEOBOX PROTEIN"/>
    <property type="match status" value="1"/>
</dbReference>
<feature type="compositionally biased region" description="Low complexity" evidence="8">
    <location>
        <begin position="254"/>
        <end position="263"/>
    </location>
</feature>
<evidence type="ECO:0000313" key="12">
    <source>
        <dbReference type="WBParaSite" id="TMUE_0000000380.2"/>
    </source>
</evidence>
<dbReference type="GO" id="GO:0000978">
    <property type="term" value="F:RNA polymerase II cis-regulatory region sequence-specific DNA binding"/>
    <property type="evidence" value="ECO:0007669"/>
    <property type="project" value="TreeGrafter"/>
</dbReference>
<evidence type="ECO:0000256" key="4">
    <source>
        <dbReference type="ARBA" id="ARBA00023155"/>
    </source>
</evidence>
<sequence>MDFGKLNELAVYGDLDMVGPGGPAAAMAKPPPPPGAFFELNVHANGNLYPSAAAAGGGYHQIRSSFAHGPMAAMGATPAESHGFSGRGIPSTAAYPFYQNVSPFHANPSAQSDPYCRSAAAGAFLNYQTSSSSPVEENIKIIEGGEVRLNGKGKKIRKPRTIYSSLQLQALNKRFQRTQYLALPERAELAASLGLTQTQVKIWFQNRRSKYKKMMKTQPAQTDKTVFAEPNGAQASPAAKMPVDAPAGCPRPMTTNSTSSSNSPAAVMIAAGQEGALEATRSPSSGAGGSTPSESPANVAISSTVAPPSESPTIANLNLTGGWSPNCSGGFTLTTMETSKPYSVVVGSQDSMNRSVNLVDLKPPVATNPYDYGNPGEPSAFIQQSPVAYHPPPNLCFNVY</sequence>
<dbReference type="FunFam" id="1.10.10.60:FF:000266">
    <property type="entry name" value="Distal-less homeobox 4a"/>
    <property type="match status" value="1"/>
</dbReference>
<keyword evidence="10" id="KW-1185">Reference proteome</keyword>
<protein>
    <submittedName>
        <fullName evidence="11 12">Homeobox domain-containing protein</fullName>
    </submittedName>
</protein>
<keyword evidence="2" id="KW-0217">Developmental protein</keyword>
<name>A0A5S6PZG0_TRIMR</name>
<evidence type="ECO:0000256" key="6">
    <source>
        <dbReference type="PROSITE-ProRule" id="PRU00108"/>
    </source>
</evidence>
<dbReference type="PANTHER" id="PTHR24327:SF81">
    <property type="entry name" value="HOMEOTIC PROTEIN DISTAL-LESS-RELATED"/>
    <property type="match status" value="1"/>
</dbReference>
<organism evidence="10 11">
    <name type="scientific">Trichuris muris</name>
    <name type="common">Mouse whipworm</name>
    <dbReference type="NCBI Taxonomy" id="70415"/>
    <lineage>
        <taxon>Eukaryota</taxon>
        <taxon>Metazoa</taxon>
        <taxon>Ecdysozoa</taxon>
        <taxon>Nematoda</taxon>
        <taxon>Enoplea</taxon>
        <taxon>Dorylaimia</taxon>
        <taxon>Trichinellida</taxon>
        <taxon>Trichuridae</taxon>
        <taxon>Trichuris</taxon>
    </lineage>
</organism>
<dbReference type="STRING" id="70415.A0A5S6PZG0"/>
<dbReference type="InterPro" id="IPR000047">
    <property type="entry name" value="HTH_motif"/>
</dbReference>
<dbReference type="PROSITE" id="PS50071">
    <property type="entry name" value="HOMEOBOX_2"/>
    <property type="match status" value="1"/>
</dbReference>
<keyword evidence="4 6" id="KW-0371">Homeobox</keyword>
<dbReference type="InterPro" id="IPR050460">
    <property type="entry name" value="Distal-less_Homeobox_TF"/>
</dbReference>
<evidence type="ECO:0000313" key="13">
    <source>
        <dbReference type="WBParaSite" id="TMUE_2000010412.1"/>
    </source>
</evidence>
<evidence type="ECO:0000256" key="8">
    <source>
        <dbReference type="SAM" id="MobiDB-lite"/>
    </source>
</evidence>